<accession>A0ABU2LPK8</accession>
<comment type="caution">
    <text evidence="1">The sequence shown here is derived from an EMBL/GenBank/DDBJ whole genome shotgun (WGS) entry which is preliminary data.</text>
</comment>
<dbReference type="RefSeq" id="WP_311598704.1">
    <property type="nucleotide sequence ID" value="NZ_JAVREM010000013.1"/>
</dbReference>
<gene>
    <name evidence="1" type="ORF">RNC47_13890</name>
</gene>
<evidence type="ECO:0000313" key="2">
    <source>
        <dbReference type="Proteomes" id="UP001183420"/>
    </source>
</evidence>
<sequence length="279" mass="30545">MARLRHTLALASVDRGRVESFIAVVHEVLESLRAEGGTLVAADGRPVRAARLVAGEHLSPGARYQGTGAEAERSGVADSPRWTDGELTVLGWDRAEGTALRFDLGREEQESEGGGRTSAARVVTQLRLVSADRPQRVTVLVGGSLTRPDGRPRRWRSFSLRGELDLGRWWEAAGGAPGRPPLAIGLRYALLRVDLQAVPRPTADGAWRLEVLTVARGRGLARPVVAVPLLATRRLLHRGLGQALDRLVEDWRTRVLPELARDPEEFRRRLLDELTGELG</sequence>
<evidence type="ECO:0000313" key="1">
    <source>
        <dbReference type="EMBL" id="MDT0319430.1"/>
    </source>
</evidence>
<organism evidence="1 2">
    <name type="scientific">Streptomyces millisiae</name>
    <dbReference type="NCBI Taxonomy" id="3075542"/>
    <lineage>
        <taxon>Bacteria</taxon>
        <taxon>Bacillati</taxon>
        <taxon>Actinomycetota</taxon>
        <taxon>Actinomycetes</taxon>
        <taxon>Kitasatosporales</taxon>
        <taxon>Streptomycetaceae</taxon>
        <taxon>Streptomyces</taxon>
    </lineage>
</organism>
<dbReference type="EMBL" id="JAVREM010000013">
    <property type="protein sequence ID" value="MDT0319430.1"/>
    <property type="molecule type" value="Genomic_DNA"/>
</dbReference>
<dbReference type="Proteomes" id="UP001183420">
    <property type="component" value="Unassembled WGS sequence"/>
</dbReference>
<protein>
    <submittedName>
        <fullName evidence="1">Uncharacterized protein</fullName>
    </submittedName>
</protein>
<name>A0ABU2LPK8_9ACTN</name>
<proteinExistence type="predicted"/>
<keyword evidence="2" id="KW-1185">Reference proteome</keyword>
<reference evidence="2" key="1">
    <citation type="submission" date="2023-07" db="EMBL/GenBank/DDBJ databases">
        <title>30 novel species of actinomycetes from the DSMZ collection.</title>
        <authorList>
            <person name="Nouioui I."/>
        </authorList>
    </citation>
    <scope>NUCLEOTIDE SEQUENCE [LARGE SCALE GENOMIC DNA]</scope>
    <source>
        <strain evidence="2">DSM 44918</strain>
    </source>
</reference>